<dbReference type="Proteomes" id="UP000438093">
    <property type="component" value="Unassembled WGS sequence"/>
</dbReference>
<proteinExistence type="predicted"/>
<reference evidence="3" key="1">
    <citation type="submission" date="2019-08" db="EMBL/GenBank/DDBJ databases">
        <title>Arthrobacter sp. nov., isolated from plateau pika and Tibetan wild ass.</title>
        <authorList>
            <person name="Ge Y."/>
        </authorList>
    </citation>
    <scope>NUCLEOTIDE SEQUENCE [LARGE SCALE GENOMIC DNA]</scope>
    <source>
        <strain evidence="3">HF-4214</strain>
    </source>
</reference>
<dbReference type="RefSeq" id="WP_154332624.1">
    <property type="nucleotide sequence ID" value="NZ_VTFY01000002.1"/>
</dbReference>
<feature type="region of interest" description="Disordered" evidence="1">
    <location>
        <begin position="1"/>
        <end position="23"/>
    </location>
</feature>
<evidence type="ECO:0000256" key="1">
    <source>
        <dbReference type="SAM" id="MobiDB-lite"/>
    </source>
</evidence>
<feature type="region of interest" description="Disordered" evidence="1">
    <location>
        <begin position="308"/>
        <end position="357"/>
    </location>
</feature>
<evidence type="ECO:0008006" key="4">
    <source>
        <dbReference type="Google" id="ProtNLM"/>
    </source>
</evidence>
<sequence>MAAAVESGELEGEGFKPAGIGTEDDPYAISTPEAFAWWAAHKAGDANTFARLDADIDLTGTAHAEAGTLWTPIETLAAELDGQGHAILFRTQGAGLANTVAETGAVRWLSLGRTQRQLDEAAAQGGEAAALAETSVATEGSRAGAVAGTNKGAIEGVVNRMPVSWQPAEGDASDPAPSSLVGGIAGENDGRIADCANLGAVSSASASSDSAAAGIAGAGAGTVETSYNAGSVKAAANGAYLATALTADGTYEDLVRASFYLAPGNEAAYEGVALADRDGALPPDELQAAAELLNDGREGDAVVWRSAEGAGDASADGATRSYPAPARPANPDAAQAEPEPEALAAEPAPAAADDPAAAASTGFRNWFEVAQAVADGVTYNGVDMAQYRDDPRGIRTAEGLAYNLFIAEGHPVDLALIDDIDLSGTNYTADGSSLPWTSWVLTDSLELVGNGCTISGMYVVGGVESKDVRLSIGSDASNQNYAEVGRGLFAGTGPRNDLRLAVTDLTIEGDIDLMAGTFNDVQKEVPSAAGGLVGYVGTVDNATVFEVSSMTSKVDVKGYGSTGGLVGLIGQLVAGTLTNCVNKGTVFADGDDRNYGRDIDSVTLQMHMARTALAIAGGLVGAVLLEGEAALSENARVTIERCKNVGSVSSTFYAGGLVGYADGRRAGSTSSALGSALTVKRSFNEGSVESTGGYAKTVNGEDAMQWGGGIAGGLVGRASESVYTQDCYNRGAVHSEFLAGGIFGTIVITSSPSSLFYSTYSAASVTASYYGDQTAGSNRAPQGKGGAIAGYMVKADGPTRHQFSYDSDLMPTAVQSGLSILGDLPTTPTTNQMTGDPDFVNFLNEFSADRTKPVWSHTPELNGGYPVLAIAGSTRYSSWEEVGYQVAQGSLYEYKPVGNGTKDYPYRVTTPEALAYLFFQANHTSAFRDSFIYIRLAADIDLSGTQYGGLAWQGNTAAGALTWTPWLYTFYGSFEGAGHTISGLSVDMSGNGRNNAVGGLFLDAFTLGVSWSEGLETTIGGFMLEGTIVAGEAGAVGGVVGELGCTTELPGNKVRLHDVESRVTIKPSGSLSYSYIGGIAGAAGQTIPVAIERCGFSGTLDFERASSANVMGGIAGEAGSDKYPIALEDCYSTGAIIASTRTSYSGGLAGALFGALNNSYVKPREFTVPAEARNGLVVSAFVTGSMTRVFIDPTDLDRFNVQPVAQGNLDPAAIIETDSDYMKKGVFAAALNCSRENPVWGSPAAGENGGFPVLHGTPNVASWMEIGEAVFKGYLADPEYNPITPEESEGTFVLRTPEQLAYYAYYVRESYAYSDGTYGNEDMMPDQMDARIDAPALDMTGAAFGGTAARPLAWEPIGNSYWSDSDKGFVPRPLLGTAFDGGDSVISHLRVQGATGKAEAHLDGQGADAALIGEAWQCSVKNVRLDGTCSSTGYVMYDLDRPTTAAGIVGTARSTLVADCSSSAAVTAVFNDASFPASRDEGGPYAAGIVGRASDEQGKYLDKAMISRCLNAGRVIAKNECVSQEVIAWMFIAGIAGSASNASDGKFILEDCYNIGTLKIDTGNSELVRGCGITAGSVPSWFKQRGPVVRSCYNAGIVENPIAMSSSATYSAVYLDDTRPNYAVGASGSDSVSTAVPLDEAKQSRFVNSLNVGRVGKDAPWVFDSENVNGGLPVFGINFGAWAEVGEAVANGKLTGDGFVPTQAGTADDPYQISTPEALAWFAYKVNTDRAYGVKSAKLMANIDLDGSKYTAVAKSLANAMPWTPIGNDGTYWFGADAAASGQGEYKTVVFDGNGKTVDYMLVNRTVAYSGLIGCTHNCTIKGVTIGQNSSVTGTSRVGGVAGGYEIWSPNSTCAMLVENCFNYASAKGSDKVGGIIGNLPYNAAETNALVRCGNYGDVTCTTSSRGCSGGVVGQAGGSGVAYCFNRGNLTFSGSYSNMLGGVSGQGGKVRYSYNAGKMNKGYSISGTFSSGTADATCLRTSDSGGTAQGITVSPDQMKSWAAAYALNDKNYGSGTAWAYDAAANDGYPSFGELRAASDWGEVGFGVDADLIASKPAQSGADAESAFELGTEEALAWFAYKSNTEDTTKAYTKCAKITASTLDLTGTKYGGTSSAKLQWSSIAKVSGGHGTVPGTFGGTFDGQRCVIKNLYQSNPSAAAASGWGLFAFLYGGTVKDVVLENVDINISNTKAYVSVGGIVSQAAGGAVVSGCAVNDGTIKGTVVTAQMVGGIMGDSHANGSTIENCYVRASVTVTGGSGGGGILGRALSGAKMKNCYFAGTAQSSPLCSQNQSNATFTNCYYDSTLFTGSAERVGVKGLSTAQMQSWAAAYALNGKNYGSGTAWAYDAAANDGYPLFGELRAASDWGEVGFGVDADLIAGKPAETGADAATAFQLGSEEALAWFAYKSNTGDPKIAYTKCAKITASALDLTGTKYGGTPDAKLQWSSIAKVGPGHSKAPGTYGGTFDGQGCVIKNLYQNNLSAPGKGGWGLFAFLHGGTVKNVVLEDVDINVSCASDYITVGGIASQAEANAVISGCAVNGGTIKGASPTDMTGGIVGDVHEGGAAIENCYVRANVGEDALRKHGGGIVGRSYNPVTVKNSYYVGKASKPVCYSESSGTGKCKPDNVFYDSTAYGSTAPAEAGVTALSTDQLKSWAAAWALNGKKAGTPWTYDASKNDGYPSFGTLAAPADWSVVGAGVDAGLIAGKPAQTGDSGADAYDLGSPEALAWFAYKVNADNANYKSKHAKLAAPIDLSGKNYTGETEVADDFANCLKWRPIASFSGDFDGGGHAVENLFVNENTDHAGFFGWLKGIDSTSDSDAVSVHDFGVASGSVTGTHTLGGIAGSMGRLQGKAAVSIERCWNAASVTGTGANSGNETMAAGIVGYALGIVSNCYNTGSISAVKMCAGGIVGSTTSLSGYKTRVENCYNTGSVTASSQAGAINGWHQNSSSPTTNCYYLDNNDSLPAFGRDGGNGQATKLAADQLKSWGAAYALNGGDGTQKLADLATWRKAKDASENAGYPVLCAAGESMDAAADWGEVGAWVDAIAASRQPSPAGDGAYEMSTAEQLAWFAYKVNTSATSREYGSKSVRITGDVDLDGSAYTGKEKTAENALLWKPIGGRYNAKTASFDWYGGAKDSGCQGVVFDGDGHTVDYMRAEGENFQGLLGAVHNATIKGVSIGGESSVTGSYGSCVGGVAGGFGDQFIKDNDHTALTNGALAVRVEDCVNRATVSGGEGTQAFGGVIGGLPNSGDRGVYDMVRCANYGRVTGDQDEWGGGLVGVTHGGAVAYCYNRGEVGKFLPGIANNTMLAIGCYNAATGSGYSGLYPIVYNPLFDQDGHETAVDCYYVDFPGSKDVELGTPLTDAQMKSWNAAYLLNGSAYVGSADGTAPASTVWTTDEQKNGSALKNGGYPVFGDLKLKELTVTLDPKDISTKVDSSKKATGEFMEGPVKKPLSGPVTLEKAPANPSGVTLANAADVDAAFSTWGTTSANGKFALVAGDVSLTPSSATGDTALLGTNLAGIDLHTAAAYTSGDARSTSFIVADDYAHYKVSVAVKAFEGNKTLDVAVPVETSSSFELSPDGEVHQGDNAAKAAAPSTLKSNNALPVAGSVKSVVPMALNTELSVGDKVNAVLDPVAESNVLKATSDPVTQPGNAKLFVLGSDGTGGLTKLDASLYYDPASAKVPLGFSVPGGEGTSWKWGMDYTGTYIGTTGVFGYTVGYDFRLSENDVAAPVLSAGAK</sequence>
<dbReference type="EMBL" id="VTFY01000002">
    <property type="protein sequence ID" value="MRX81743.1"/>
    <property type="molecule type" value="Genomic_DNA"/>
</dbReference>
<gene>
    <name evidence="2" type="ORF">GJG86_04460</name>
</gene>
<keyword evidence="3" id="KW-1185">Reference proteome</keyword>
<dbReference type="SUPFAM" id="SSF51126">
    <property type="entry name" value="Pectin lyase-like"/>
    <property type="match status" value="2"/>
</dbReference>
<comment type="caution">
    <text evidence="2">The sequence shown here is derived from an EMBL/GenBank/DDBJ whole genome shotgun (WGS) entry which is preliminary data.</text>
</comment>
<evidence type="ECO:0000313" key="3">
    <source>
        <dbReference type="Proteomes" id="UP000438093"/>
    </source>
</evidence>
<evidence type="ECO:0000313" key="2">
    <source>
        <dbReference type="EMBL" id="MRX81743.1"/>
    </source>
</evidence>
<dbReference type="Gene3D" id="2.160.20.110">
    <property type="match status" value="9"/>
</dbReference>
<organism evidence="2 3">
    <name type="scientific">Eggerthella guodeyinii</name>
    <dbReference type="NCBI Taxonomy" id="2690837"/>
    <lineage>
        <taxon>Bacteria</taxon>
        <taxon>Bacillati</taxon>
        <taxon>Actinomycetota</taxon>
        <taxon>Coriobacteriia</taxon>
        <taxon>Eggerthellales</taxon>
        <taxon>Eggerthellaceae</taxon>
        <taxon>Eggerthella</taxon>
    </lineage>
</organism>
<accession>A0A6N7RKA0</accession>
<dbReference type="InterPro" id="IPR011050">
    <property type="entry name" value="Pectin_lyase_fold/virulence"/>
</dbReference>
<name>A0A6N7RKA0_9ACTN</name>
<protein>
    <recommendedName>
        <fullName evidence="4">GLUG domain-containing protein</fullName>
    </recommendedName>
</protein>